<protein>
    <submittedName>
        <fullName evidence="2">Uncharacterized protein</fullName>
    </submittedName>
</protein>
<dbReference type="EMBL" id="MK500605">
    <property type="protein sequence ID" value="QBK93808.1"/>
    <property type="molecule type" value="Genomic_DNA"/>
</dbReference>
<feature type="region of interest" description="Disordered" evidence="1">
    <location>
        <begin position="302"/>
        <end position="412"/>
    </location>
</feature>
<reference evidence="2" key="1">
    <citation type="journal article" date="2019" name="MBio">
        <title>Virus Genomes from Deep Sea Sediments Expand the Ocean Megavirome and Support Independent Origins of Viral Gigantism.</title>
        <authorList>
            <person name="Backstrom D."/>
            <person name="Yutin N."/>
            <person name="Jorgensen S.L."/>
            <person name="Dharamshi J."/>
            <person name="Homa F."/>
            <person name="Zaremba-Niedwiedzka K."/>
            <person name="Spang A."/>
            <person name="Wolf Y.I."/>
            <person name="Koonin E.V."/>
            <person name="Ettema T.J."/>
        </authorList>
    </citation>
    <scope>NUCLEOTIDE SEQUENCE</scope>
</reference>
<name>A0A481ZD25_9VIRU</name>
<organism evidence="2">
    <name type="scientific">Pithovirus LCPAC406</name>
    <dbReference type="NCBI Taxonomy" id="2506599"/>
    <lineage>
        <taxon>Viruses</taxon>
        <taxon>Pithoviruses</taxon>
    </lineage>
</organism>
<accession>A0A481ZD25</accession>
<proteinExistence type="predicted"/>
<evidence type="ECO:0000313" key="2">
    <source>
        <dbReference type="EMBL" id="QBK93808.1"/>
    </source>
</evidence>
<evidence type="ECO:0000256" key="1">
    <source>
        <dbReference type="SAM" id="MobiDB-lite"/>
    </source>
</evidence>
<sequence>MSSKTKSIYAVKEQHKKAVKESNSFKNTFSEIFKLCRSIEKKYNKYGAIDPKDSTELTNLNLYEDIWDHPENDVNTHRIWLKEIFIANKKSITKNNNKDAWLRDSSKQNVIIYGGESNKSKPYKIDLCYFYKRACIISARVKREEDEENEEFGFDEIRLPMRNSNIKFRYWLYRCFVFIADNEKDQKSIKKQLALIRSSLGIGVAKGGSSFKNIMNMAKDTIGQSNLSNISKNVYKNLKDMKVDGSDPDKIGDVISQTVKSPGFKKMVSTMTTNAKDAKIVTEMEDIAKDFCPEVTEMIAKEEEAEKTKKDSETEKLEDETKKLKDDEIERTHSPKSDDKRMEDDTNEQDETKKLKDDEIERTHSLKPDDKRVEDDTNEQDETKKLKDDEIERTHSLKPDDKRVEQSNSDKL</sequence>
<gene>
    <name evidence="2" type="ORF">LCPAC406_01220</name>
</gene>